<evidence type="ECO:0000256" key="5">
    <source>
        <dbReference type="ARBA" id="ARBA00022833"/>
    </source>
</evidence>
<dbReference type="GO" id="GO:0008270">
    <property type="term" value="F:zinc ion binding"/>
    <property type="evidence" value="ECO:0007669"/>
    <property type="project" value="UniProtKB-KW"/>
</dbReference>
<reference evidence="7 8" key="1">
    <citation type="journal article" date="2023" name="IMA Fungus">
        <title>Comparative genomic study of the Penicillium genus elucidates a diverse pangenome and 15 lateral gene transfer events.</title>
        <authorList>
            <person name="Petersen C."/>
            <person name="Sorensen T."/>
            <person name="Nielsen M.R."/>
            <person name="Sondergaard T.E."/>
            <person name="Sorensen J.L."/>
            <person name="Fitzpatrick D.A."/>
            <person name="Frisvad J.C."/>
            <person name="Nielsen K.L."/>
        </authorList>
    </citation>
    <scope>NUCLEOTIDE SEQUENCE [LARGE SCALE GENOMIC DNA]</scope>
    <source>
        <strain evidence="7 8">IBT 35679</strain>
    </source>
</reference>
<dbReference type="Proteomes" id="UP001220324">
    <property type="component" value="Unassembled WGS sequence"/>
</dbReference>
<keyword evidence="6" id="KW-0539">Nucleus</keyword>
<keyword evidence="8" id="KW-1185">Reference proteome</keyword>
<evidence type="ECO:0000256" key="1">
    <source>
        <dbReference type="ARBA" id="ARBA00004123"/>
    </source>
</evidence>
<gene>
    <name evidence="7" type="ORF">N7494_010915</name>
</gene>
<dbReference type="GO" id="GO:0005634">
    <property type="term" value="C:nucleus"/>
    <property type="evidence" value="ECO:0007669"/>
    <property type="project" value="UniProtKB-SubCell"/>
</dbReference>
<comment type="subcellular location">
    <subcellularLocation>
        <location evidence="1">Nucleus</location>
    </subcellularLocation>
</comment>
<dbReference type="GO" id="GO:0000978">
    <property type="term" value="F:RNA polymerase II cis-regulatory region sequence-specific DNA binding"/>
    <property type="evidence" value="ECO:0007669"/>
    <property type="project" value="InterPro"/>
</dbReference>
<dbReference type="GO" id="GO:0000981">
    <property type="term" value="F:DNA-binding transcription factor activity, RNA polymerase II-specific"/>
    <property type="evidence" value="ECO:0007669"/>
    <property type="project" value="InterPro"/>
</dbReference>
<dbReference type="GO" id="GO:0000785">
    <property type="term" value="C:chromatin"/>
    <property type="evidence" value="ECO:0007669"/>
    <property type="project" value="TreeGrafter"/>
</dbReference>
<proteinExistence type="predicted"/>
<organism evidence="7 8">
    <name type="scientific">Penicillium frequentans</name>
    <dbReference type="NCBI Taxonomy" id="3151616"/>
    <lineage>
        <taxon>Eukaryota</taxon>
        <taxon>Fungi</taxon>
        <taxon>Dikarya</taxon>
        <taxon>Ascomycota</taxon>
        <taxon>Pezizomycotina</taxon>
        <taxon>Eurotiomycetes</taxon>
        <taxon>Eurotiomycetidae</taxon>
        <taxon>Eurotiales</taxon>
        <taxon>Aspergillaceae</taxon>
        <taxon>Penicillium</taxon>
    </lineage>
</organism>
<keyword evidence="4" id="KW-0863">Zinc-finger</keyword>
<dbReference type="EMBL" id="JAQIZZ010000008">
    <property type="protein sequence ID" value="KAJ5524265.1"/>
    <property type="molecule type" value="Genomic_DNA"/>
</dbReference>
<comment type="caution">
    <text evidence="7">The sequence shown here is derived from an EMBL/GenBank/DDBJ whole genome shotgun (WGS) entry which is preliminary data.</text>
</comment>
<evidence type="ECO:0000256" key="6">
    <source>
        <dbReference type="ARBA" id="ARBA00023242"/>
    </source>
</evidence>
<evidence type="ECO:0000256" key="2">
    <source>
        <dbReference type="ARBA" id="ARBA00022723"/>
    </source>
</evidence>
<evidence type="ECO:0000256" key="4">
    <source>
        <dbReference type="ARBA" id="ARBA00022771"/>
    </source>
</evidence>
<dbReference type="PANTHER" id="PTHR40626:SF3">
    <property type="entry name" value="TRANSCRIPTION FACTOR WITH C2H2 AND ZN(2)-CYS(6) DNA BINDING DOMAIN (EUROFUNG)-RELATED"/>
    <property type="match status" value="1"/>
</dbReference>
<keyword evidence="3" id="KW-0677">Repeat</keyword>
<sequence length="296" mass="34125">MNSGYSKKEKTQCIQAAYLVSSLQKREGSIDAQARIRRYRHASMVALARQIGPREASHRDLHLEEATQPWWQRFAEEEELIRALTFVFLIDVALIVLHNSPPRMLISELRMDVVCPEACFQAESAAECLGCLRVWAGTRFWKNRLSVVSVVRRICQSPMEDALVHEFSQLGTFNLFTVVQAIHSLMFHLHNSLVFESTLAPVQTGLENWRQIWIERVPEDEGMPDTAQNLWKQVGFLRRASEFWHLARIMADKIISTSCDDDDLEVNTKLSKYDQTDMEDVNGLIKEYRMLNLGVQ</sequence>
<name>A0AAD6CKG5_9EURO</name>
<protein>
    <recommendedName>
        <fullName evidence="9">Transcription factor domain-containing protein</fullName>
    </recommendedName>
</protein>
<keyword evidence="5" id="KW-0862">Zinc</keyword>
<evidence type="ECO:0000313" key="8">
    <source>
        <dbReference type="Proteomes" id="UP001220324"/>
    </source>
</evidence>
<keyword evidence="2" id="KW-0479">Metal-binding</keyword>
<dbReference type="InterPro" id="IPR051059">
    <property type="entry name" value="VerF-like"/>
</dbReference>
<accession>A0AAD6CKG5</accession>
<evidence type="ECO:0000313" key="7">
    <source>
        <dbReference type="EMBL" id="KAJ5524265.1"/>
    </source>
</evidence>
<dbReference type="AlphaFoldDB" id="A0AAD6CKG5"/>
<evidence type="ECO:0008006" key="9">
    <source>
        <dbReference type="Google" id="ProtNLM"/>
    </source>
</evidence>
<evidence type="ECO:0000256" key="3">
    <source>
        <dbReference type="ARBA" id="ARBA00022737"/>
    </source>
</evidence>
<dbReference type="PANTHER" id="PTHR40626">
    <property type="entry name" value="MIP31509P"/>
    <property type="match status" value="1"/>
</dbReference>